<gene>
    <name evidence="1" type="ORF">MENTE1834_LOCUS16026</name>
</gene>
<name>A0ACB0YSA8_MELEN</name>
<reference evidence="1" key="1">
    <citation type="submission" date="2023-11" db="EMBL/GenBank/DDBJ databases">
        <authorList>
            <person name="Poullet M."/>
        </authorList>
    </citation>
    <scope>NUCLEOTIDE SEQUENCE</scope>
    <source>
        <strain evidence="1">E1834</strain>
    </source>
</reference>
<keyword evidence="2" id="KW-1185">Reference proteome</keyword>
<sequence>MHRKINNSRLSRSQVLPGFLVPSYENSNRPINTFMLQSADSTVLLFSTVLNRFVMISKGAADV</sequence>
<evidence type="ECO:0000313" key="1">
    <source>
        <dbReference type="EMBL" id="CAK5060699.1"/>
    </source>
</evidence>
<protein>
    <submittedName>
        <fullName evidence="1">Uncharacterized protein</fullName>
    </submittedName>
</protein>
<accession>A0ACB0YSA8</accession>
<proteinExistence type="predicted"/>
<evidence type="ECO:0000313" key="2">
    <source>
        <dbReference type="Proteomes" id="UP001497535"/>
    </source>
</evidence>
<dbReference type="EMBL" id="CAVMJV010000018">
    <property type="protein sequence ID" value="CAK5060699.1"/>
    <property type="molecule type" value="Genomic_DNA"/>
</dbReference>
<dbReference type="Proteomes" id="UP001497535">
    <property type="component" value="Unassembled WGS sequence"/>
</dbReference>
<comment type="caution">
    <text evidence="1">The sequence shown here is derived from an EMBL/GenBank/DDBJ whole genome shotgun (WGS) entry which is preliminary data.</text>
</comment>
<organism evidence="1 2">
    <name type="scientific">Meloidogyne enterolobii</name>
    <name type="common">Root-knot nematode worm</name>
    <name type="synonym">Meloidogyne mayaguensis</name>
    <dbReference type="NCBI Taxonomy" id="390850"/>
    <lineage>
        <taxon>Eukaryota</taxon>
        <taxon>Metazoa</taxon>
        <taxon>Ecdysozoa</taxon>
        <taxon>Nematoda</taxon>
        <taxon>Chromadorea</taxon>
        <taxon>Rhabditida</taxon>
        <taxon>Tylenchina</taxon>
        <taxon>Tylenchomorpha</taxon>
        <taxon>Tylenchoidea</taxon>
        <taxon>Meloidogynidae</taxon>
        <taxon>Meloidogyninae</taxon>
        <taxon>Meloidogyne</taxon>
    </lineage>
</organism>